<dbReference type="InterPro" id="IPR011703">
    <property type="entry name" value="ATPase_AAA-3"/>
</dbReference>
<dbReference type="Pfam" id="PF17863">
    <property type="entry name" value="AAA_lid_2"/>
    <property type="match status" value="1"/>
</dbReference>
<dbReference type="PIRSF" id="PIRSF002849">
    <property type="entry name" value="AAA_ATPase_chaperone_MoxR_prd"/>
    <property type="match status" value="1"/>
</dbReference>
<feature type="domain" description="ATPase AAA-3" evidence="4">
    <location>
        <begin position="36"/>
        <end position="166"/>
    </location>
</feature>
<feature type="domain" description="ChlI/MoxR AAA lid" evidence="5">
    <location>
        <begin position="230"/>
        <end position="287"/>
    </location>
</feature>
<dbReference type="OrthoDB" id="9808397at2"/>
<dbReference type="InterPro" id="IPR041628">
    <property type="entry name" value="ChlI/MoxR_AAA_lid"/>
</dbReference>
<dbReference type="AlphaFoldDB" id="A0A1T4K7C6"/>
<evidence type="ECO:0000256" key="2">
    <source>
        <dbReference type="ARBA" id="ARBA00022840"/>
    </source>
</evidence>
<dbReference type="Pfam" id="PF07726">
    <property type="entry name" value="AAA_3"/>
    <property type="match status" value="1"/>
</dbReference>
<evidence type="ECO:0000313" key="7">
    <source>
        <dbReference type="Proteomes" id="UP000189857"/>
    </source>
</evidence>
<proteinExistence type="inferred from homology"/>
<dbReference type="Proteomes" id="UP000189857">
    <property type="component" value="Unassembled WGS sequence"/>
</dbReference>
<dbReference type="InterPro" id="IPR027417">
    <property type="entry name" value="P-loop_NTPase"/>
</dbReference>
<keyword evidence="1" id="KW-0547">Nucleotide-binding</keyword>
<dbReference type="SUPFAM" id="SSF52540">
    <property type="entry name" value="P-loop containing nucleoside triphosphate hydrolases"/>
    <property type="match status" value="1"/>
</dbReference>
<dbReference type="InterPro" id="IPR050764">
    <property type="entry name" value="CbbQ/NirQ/NorQ/GpvN"/>
</dbReference>
<name>A0A1T4K7C6_9FIRM</name>
<evidence type="ECO:0000259" key="5">
    <source>
        <dbReference type="Pfam" id="PF17863"/>
    </source>
</evidence>
<comment type="similarity">
    <text evidence="3">Belongs to the MoxR family.</text>
</comment>
<sequence>MYQEKISIIRENIEKKFIGKREVIDNVIIALIAGGHVLLEDVPGVGKTTFAKALSQSVSAGFSRIQFTPDTLPTDITGTSIYDASKGEFRVVKGPIDNEIILADEINRTPPKTQSALLEAMEEHQVTIDGKTYPLPPLFMVIATENPVEQIGTYMLPEAQLDRFLMKLSIGYPVMDMQIKMAKKYLEGALDEELTPVVESKDIIKMREEMKQVVMTDELVEYALNIVDKSRSNENLEYGLSPRAALDLLTASKSAAYVAGRDYVIPEDIINMTKITLPHRLVFTTQSKMNRYTGYQLIVDIIDKVNRPR</sequence>
<protein>
    <submittedName>
        <fullName evidence="6">MoxR-like ATPase</fullName>
    </submittedName>
</protein>
<dbReference type="PANTHER" id="PTHR42759:SF5">
    <property type="entry name" value="METHANOL DEHYDROGENASE REGULATOR"/>
    <property type="match status" value="1"/>
</dbReference>
<dbReference type="GO" id="GO:0005524">
    <property type="term" value="F:ATP binding"/>
    <property type="evidence" value="ECO:0007669"/>
    <property type="project" value="UniProtKB-KW"/>
</dbReference>
<keyword evidence="2" id="KW-0067">ATP-binding</keyword>
<dbReference type="FunFam" id="3.40.50.300:FF:000640">
    <property type="entry name" value="MoxR family ATPase"/>
    <property type="match status" value="1"/>
</dbReference>
<evidence type="ECO:0000256" key="3">
    <source>
        <dbReference type="ARBA" id="ARBA00061607"/>
    </source>
</evidence>
<dbReference type="RefSeq" id="WP_078785895.1">
    <property type="nucleotide sequence ID" value="NZ_CACZYW010000018.1"/>
</dbReference>
<gene>
    <name evidence="6" type="ORF">SAMN02745110_00217</name>
</gene>
<dbReference type="Gene3D" id="3.40.50.300">
    <property type="entry name" value="P-loop containing nucleotide triphosphate hydrolases"/>
    <property type="match status" value="1"/>
</dbReference>
<dbReference type="PANTHER" id="PTHR42759">
    <property type="entry name" value="MOXR FAMILY PROTEIN"/>
    <property type="match status" value="1"/>
</dbReference>
<evidence type="ECO:0000313" key="6">
    <source>
        <dbReference type="EMBL" id="SJZ38247.1"/>
    </source>
</evidence>
<evidence type="ECO:0000256" key="1">
    <source>
        <dbReference type="ARBA" id="ARBA00022741"/>
    </source>
</evidence>
<dbReference type="EMBL" id="FUXA01000003">
    <property type="protein sequence ID" value="SJZ38247.1"/>
    <property type="molecule type" value="Genomic_DNA"/>
</dbReference>
<keyword evidence="7" id="KW-1185">Reference proteome</keyword>
<reference evidence="6 7" key="1">
    <citation type="submission" date="2017-02" db="EMBL/GenBank/DDBJ databases">
        <authorList>
            <person name="Peterson S.W."/>
        </authorList>
    </citation>
    <scope>NUCLEOTIDE SEQUENCE [LARGE SCALE GENOMIC DNA]</scope>
    <source>
        <strain evidence="6 7">ATCC 17233</strain>
    </source>
</reference>
<accession>A0A1T4K7C6</accession>
<dbReference type="GO" id="GO:0016887">
    <property type="term" value="F:ATP hydrolysis activity"/>
    <property type="evidence" value="ECO:0007669"/>
    <property type="project" value="InterPro"/>
</dbReference>
<evidence type="ECO:0000259" key="4">
    <source>
        <dbReference type="Pfam" id="PF07726"/>
    </source>
</evidence>
<organism evidence="6 7">
    <name type="scientific">Eubacterium ruminantium</name>
    <dbReference type="NCBI Taxonomy" id="42322"/>
    <lineage>
        <taxon>Bacteria</taxon>
        <taxon>Bacillati</taxon>
        <taxon>Bacillota</taxon>
        <taxon>Clostridia</taxon>
        <taxon>Eubacteriales</taxon>
        <taxon>Eubacteriaceae</taxon>
        <taxon>Eubacterium</taxon>
    </lineage>
</organism>
<dbReference type="Gene3D" id="1.10.8.80">
    <property type="entry name" value="Magnesium chelatase subunit I, C-Terminal domain"/>
    <property type="match status" value="1"/>
</dbReference>